<dbReference type="GO" id="GO:0000981">
    <property type="term" value="F:DNA-binding transcription factor activity, RNA polymerase II-specific"/>
    <property type="evidence" value="ECO:0007669"/>
    <property type="project" value="TreeGrafter"/>
</dbReference>
<dbReference type="GO" id="GO:0000977">
    <property type="term" value="F:RNA polymerase II transcription regulatory region sequence-specific DNA binding"/>
    <property type="evidence" value="ECO:0007669"/>
    <property type="project" value="TreeGrafter"/>
</dbReference>
<feature type="domain" description="C2H2-type" evidence="6">
    <location>
        <begin position="88"/>
        <end position="117"/>
    </location>
</feature>
<dbReference type="AlphaFoldDB" id="A0A423X108"/>
<feature type="domain" description="C2H2-type" evidence="6">
    <location>
        <begin position="190"/>
        <end position="214"/>
    </location>
</feature>
<keyword evidence="8" id="KW-1185">Reference proteome</keyword>
<dbReference type="SMART" id="SM00355">
    <property type="entry name" value="ZnF_C2H2"/>
    <property type="match status" value="6"/>
</dbReference>
<keyword evidence="1" id="KW-0479">Metal-binding</keyword>
<name>A0A423X108_9PEZI</name>
<dbReference type="Gene3D" id="3.30.160.60">
    <property type="entry name" value="Classic Zinc Finger"/>
    <property type="match status" value="2"/>
</dbReference>
<dbReference type="Pfam" id="PF00096">
    <property type="entry name" value="zf-C2H2"/>
    <property type="match status" value="1"/>
</dbReference>
<accession>A0A423X108</accession>
<evidence type="ECO:0000256" key="2">
    <source>
        <dbReference type="ARBA" id="ARBA00022737"/>
    </source>
</evidence>
<dbReference type="PANTHER" id="PTHR24379">
    <property type="entry name" value="KRAB AND ZINC FINGER DOMAIN-CONTAINING"/>
    <property type="match status" value="1"/>
</dbReference>
<evidence type="ECO:0000259" key="6">
    <source>
        <dbReference type="PROSITE" id="PS50157"/>
    </source>
</evidence>
<evidence type="ECO:0000256" key="4">
    <source>
        <dbReference type="ARBA" id="ARBA00022833"/>
    </source>
</evidence>
<dbReference type="GO" id="GO:0008270">
    <property type="term" value="F:zinc ion binding"/>
    <property type="evidence" value="ECO:0007669"/>
    <property type="project" value="UniProtKB-KW"/>
</dbReference>
<dbReference type="EMBL" id="LKEA01000004">
    <property type="protein sequence ID" value="ROW09438.1"/>
    <property type="molecule type" value="Genomic_DNA"/>
</dbReference>
<proteinExistence type="predicted"/>
<gene>
    <name evidence="7" type="ORF">VMCG_02207</name>
</gene>
<evidence type="ECO:0000256" key="3">
    <source>
        <dbReference type="ARBA" id="ARBA00022771"/>
    </source>
</evidence>
<dbReference type="STRING" id="356882.A0A423X108"/>
<evidence type="ECO:0000313" key="8">
    <source>
        <dbReference type="Proteomes" id="UP000283895"/>
    </source>
</evidence>
<dbReference type="PANTHER" id="PTHR24379:SF127">
    <property type="entry name" value="BLOODY FINGERS-RELATED"/>
    <property type="match status" value="1"/>
</dbReference>
<reference evidence="7 8" key="1">
    <citation type="submission" date="2015-09" db="EMBL/GenBank/DDBJ databases">
        <title>Host preference determinants of Valsa canker pathogens revealed by comparative genomics.</title>
        <authorList>
            <person name="Yin Z."/>
            <person name="Huang L."/>
        </authorList>
    </citation>
    <scope>NUCLEOTIDE SEQUENCE [LARGE SCALE GENOMIC DNA]</scope>
    <source>
        <strain evidence="7 8">03-1</strain>
    </source>
</reference>
<sequence>MPMNWNPECGSCGKVFPAGFQARENHCRSTGHSPPTFECDRCHRWFNSENARWQHMDSLNHFAHECSQCDETYPTEEEVEEHEIDDHYYCANCDRTFMNYNNIKMHLNSNVHRGSNTPCPLCMERFTTATGVAHHLERGACPRTNNMNRDTLYKFVRSKDPHGVISKKLIGWHSEPTYEATDRTWTGRGYECYFCDRLFSQLSGLNQHLKSPVHQQALYHCPNRGCGRDFTTLAATINHLESESCGFMRFENVQRGIGDMVTGRRMLGY</sequence>
<dbReference type="OrthoDB" id="6077919at2759"/>
<dbReference type="Proteomes" id="UP000283895">
    <property type="component" value="Unassembled WGS sequence"/>
</dbReference>
<evidence type="ECO:0000313" key="7">
    <source>
        <dbReference type="EMBL" id="ROW09438.1"/>
    </source>
</evidence>
<dbReference type="PROSITE" id="PS50157">
    <property type="entry name" value="ZINC_FINGER_C2H2_2"/>
    <property type="match status" value="2"/>
</dbReference>
<dbReference type="InterPro" id="IPR013087">
    <property type="entry name" value="Znf_C2H2_type"/>
</dbReference>
<evidence type="ECO:0000256" key="1">
    <source>
        <dbReference type="ARBA" id="ARBA00022723"/>
    </source>
</evidence>
<keyword evidence="2" id="KW-0677">Repeat</keyword>
<organism evidence="7 8">
    <name type="scientific">Cytospora schulzeri</name>
    <dbReference type="NCBI Taxonomy" id="448051"/>
    <lineage>
        <taxon>Eukaryota</taxon>
        <taxon>Fungi</taxon>
        <taxon>Dikarya</taxon>
        <taxon>Ascomycota</taxon>
        <taxon>Pezizomycotina</taxon>
        <taxon>Sordariomycetes</taxon>
        <taxon>Sordariomycetidae</taxon>
        <taxon>Diaporthales</taxon>
        <taxon>Cytosporaceae</taxon>
        <taxon>Cytospora</taxon>
    </lineage>
</organism>
<dbReference type="PROSITE" id="PS00028">
    <property type="entry name" value="ZINC_FINGER_C2H2_1"/>
    <property type="match status" value="3"/>
</dbReference>
<dbReference type="GO" id="GO:0005634">
    <property type="term" value="C:nucleus"/>
    <property type="evidence" value="ECO:0007669"/>
    <property type="project" value="TreeGrafter"/>
</dbReference>
<dbReference type="Pfam" id="PF13912">
    <property type="entry name" value="zf-C2H2_6"/>
    <property type="match status" value="1"/>
</dbReference>
<dbReference type="SUPFAM" id="SSF57667">
    <property type="entry name" value="beta-beta-alpha zinc fingers"/>
    <property type="match status" value="2"/>
</dbReference>
<dbReference type="Pfam" id="PF12874">
    <property type="entry name" value="zf-met"/>
    <property type="match status" value="1"/>
</dbReference>
<comment type="caution">
    <text evidence="7">The sequence shown here is derived from an EMBL/GenBank/DDBJ whole genome shotgun (WGS) entry which is preliminary data.</text>
</comment>
<keyword evidence="4" id="KW-0862">Zinc</keyword>
<dbReference type="InterPro" id="IPR036236">
    <property type="entry name" value="Znf_C2H2_sf"/>
</dbReference>
<keyword evidence="3 5" id="KW-0863">Zinc-finger</keyword>
<protein>
    <recommendedName>
        <fullName evidence="6">C2H2-type domain-containing protein</fullName>
    </recommendedName>
</protein>
<evidence type="ECO:0000256" key="5">
    <source>
        <dbReference type="PROSITE-ProRule" id="PRU00042"/>
    </source>
</evidence>